<dbReference type="EMBL" id="BTGC01000003">
    <property type="protein sequence ID" value="GMM50049.1"/>
    <property type="molecule type" value="Genomic_DNA"/>
</dbReference>
<evidence type="ECO:0000313" key="6">
    <source>
        <dbReference type="EMBL" id="GMM50049.1"/>
    </source>
</evidence>
<protein>
    <submittedName>
        <fullName evidence="6">Transcription factor TFIIE subunit</fullName>
    </submittedName>
</protein>
<evidence type="ECO:0000256" key="3">
    <source>
        <dbReference type="ARBA" id="ARBA00023163"/>
    </source>
</evidence>
<feature type="domain" description="HTH TFE/IIEalpha-type" evidence="5">
    <location>
        <begin position="4"/>
        <end position="95"/>
    </location>
</feature>
<dbReference type="AlphaFoldDB" id="A0AAV5RER8"/>
<dbReference type="PROSITE" id="PS51344">
    <property type="entry name" value="HTH_TFE_IIE"/>
    <property type="match status" value="1"/>
</dbReference>
<dbReference type="SUPFAM" id="SSF57783">
    <property type="entry name" value="Zinc beta-ribbon"/>
    <property type="match status" value="1"/>
</dbReference>
<dbReference type="InterPro" id="IPR017919">
    <property type="entry name" value="TFIIE/TFIIEa_HTH"/>
</dbReference>
<organism evidence="6 7">
    <name type="scientific">Starmerella bacillaris</name>
    <name type="common">Yeast</name>
    <name type="synonym">Candida zemplinina</name>
    <dbReference type="NCBI Taxonomy" id="1247836"/>
    <lineage>
        <taxon>Eukaryota</taxon>
        <taxon>Fungi</taxon>
        <taxon>Dikarya</taxon>
        <taxon>Ascomycota</taxon>
        <taxon>Saccharomycotina</taxon>
        <taxon>Dipodascomycetes</taxon>
        <taxon>Dipodascales</taxon>
        <taxon>Trichomonascaceae</taxon>
        <taxon>Starmerella</taxon>
    </lineage>
</organism>
<dbReference type="SMART" id="SM00531">
    <property type="entry name" value="TFIIE"/>
    <property type="match status" value="1"/>
</dbReference>
<dbReference type="InterPro" id="IPR002853">
    <property type="entry name" value="TFIIE_asu"/>
</dbReference>
<dbReference type="GO" id="GO:0006367">
    <property type="term" value="P:transcription initiation at RNA polymerase II promoter"/>
    <property type="evidence" value="ECO:0007669"/>
    <property type="project" value="InterPro"/>
</dbReference>
<dbReference type="Proteomes" id="UP001362899">
    <property type="component" value="Unassembled WGS sequence"/>
</dbReference>
<dbReference type="PANTHER" id="PTHR13097:SF7">
    <property type="entry name" value="GENERAL TRANSCRIPTION FACTOR IIE SUBUNIT 1"/>
    <property type="match status" value="1"/>
</dbReference>
<evidence type="ECO:0000256" key="1">
    <source>
        <dbReference type="ARBA" id="ARBA00008947"/>
    </source>
</evidence>
<keyword evidence="7" id="KW-1185">Reference proteome</keyword>
<dbReference type="PANTHER" id="PTHR13097">
    <property type="entry name" value="TRANSCRIPTION INITIATION FACTOR IIE, ALPHA SUBUNIT"/>
    <property type="match status" value="1"/>
</dbReference>
<evidence type="ECO:0000256" key="2">
    <source>
        <dbReference type="ARBA" id="ARBA00023015"/>
    </source>
</evidence>
<gene>
    <name evidence="6" type="ORF">DASB73_010070</name>
</gene>
<dbReference type="Gene3D" id="3.30.40.10">
    <property type="entry name" value="Zinc/RING finger domain, C3HC4 (zinc finger)"/>
    <property type="match status" value="1"/>
</dbReference>
<evidence type="ECO:0000259" key="5">
    <source>
        <dbReference type="PROSITE" id="PS51344"/>
    </source>
</evidence>
<reference evidence="6 7" key="1">
    <citation type="journal article" date="2023" name="Elife">
        <title>Identification of key yeast species and microbe-microbe interactions impacting larval growth of Drosophila in the wild.</title>
        <authorList>
            <person name="Mure A."/>
            <person name="Sugiura Y."/>
            <person name="Maeda R."/>
            <person name="Honda K."/>
            <person name="Sakurai N."/>
            <person name="Takahashi Y."/>
            <person name="Watada M."/>
            <person name="Katoh T."/>
            <person name="Gotoh A."/>
            <person name="Gotoh Y."/>
            <person name="Taniguchi I."/>
            <person name="Nakamura K."/>
            <person name="Hayashi T."/>
            <person name="Katayama T."/>
            <person name="Uemura T."/>
            <person name="Hattori Y."/>
        </authorList>
    </citation>
    <scope>NUCLEOTIDE SEQUENCE [LARGE SCALE GENOMIC DNA]</scope>
    <source>
        <strain evidence="6 7">SB-73</strain>
    </source>
</reference>
<comment type="similarity">
    <text evidence="1">Belongs to the TFIIE alpha subunit family.</text>
</comment>
<feature type="compositionally biased region" description="Acidic residues" evidence="4">
    <location>
        <begin position="348"/>
        <end position="365"/>
    </location>
</feature>
<dbReference type="InterPro" id="IPR013083">
    <property type="entry name" value="Znf_RING/FYVE/PHD"/>
</dbReference>
<keyword evidence="2" id="KW-0805">Transcription regulation</keyword>
<keyword evidence="3" id="KW-0804">Transcription</keyword>
<proteinExistence type="inferred from homology"/>
<accession>A0AAV5RER8</accession>
<feature type="region of interest" description="Disordered" evidence="4">
    <location>
        <begin position="330"/>
        <end position="365"/>
    </location>
</feature>
<comment type="caution">
    <text evidence="6">The sequence shown here is derived from an EMBL/GenBank/DDBJ whole genome shotgun (WGS) entry which is preliminary data.</text>
</comment>
<sequence>MEAVHNLLRTVVRGFYDIRAVIILDTLLTHHVLSDRELVSATGIPAKDVRATCARMREDHILMEIQHKDGGTPGIRAYTQTVYYIHFTEAVDAIKWKMHVVENKLREELDHKHNSQDYKCDVCGSKYDTMDALTLFDPETQQFLCATCNNPLREDNAARQQETDGTENDNQMEELMVQLKPLIIQLKKIDELTIPENTFESELQQQVPLIGVESSPSSYLLPGQLAGRGQGGSESEKDLTIAGSANSRLPQQVQSTFQVHITSEAEEKSLQESALAEKERLSKENALPDWHAHSTIGSNIPAIKKENNAEGDSKDAVKVSAAKDTAAENAMEEYFKKLQQSQSQDQNQNDDFEEEEEEDEFEDVV</sequence>
<name>A0AAV5RER8_STABA</name>
<dbReference type="Pfam" id="PF02002">
    <property type="entry name" value="TFIIE_alpha"/>
    <property type="match status" value="1"/>
</dbReference>
<dbReference type="GO" id="GO:0005673">
    <property type="term" value="C:transcription factor TFIIE complex"/>
    <property type="evidence" value="ECO:0007669"/>
    <property type="project" value="TreeGrafter"/>
</dbReference>
<evidence type="ECO:0000256" key="4">
    <source>
        <dbReference type="SAM" id="MobiDB-lite"/>
    </source>
</evidence>
<evidence type="ECO:0000313" key="7">
    <source>
        <dbReference type="Proteomes" id="UP001362899"/>
    </source>
</evidence>
<dbReference type="InterPro" id="IPR039997">
    <property type="entry name" value="TFE"/>
</dbReference>
<dbReference type="InterPro" id="IPR024550">
    <property type="entry name" value="TFIIEa/SarR/Rpc3_HTH_dom"/>
</dbReference>